<dbReference type="AlphaFoldDB" id="A0A3G1KV79"/>
<proteinExistence type="inferred from homology"/>
<dbReference type="Pfam" id="PF14697">
    <property type="entry name" value="Fer4_21"/>
    <property type="match status" value="1"/>
</dbReference>
<keyword evidence="15" id="KW-1185">Reference proteome</keyword>
<keyword evidence="4" id="KW-0408">Iron</keyword>
<organism evidence="14 15">
    <name type="scientific">Formimonas warabiya</name>
    <dbReference type="NCBI Taxonomy" id="1761012"/>
    <lineage>
        <taxon>Bacteria</taxon>
        <taxon>Bacillati</taxon>
        <taxon>Bacillota</taxon>
        <taxon>Clostridia</taxon>
        <taxon>Eubacteriales</taxon>
        <taxon>Peptococcaceae</taxon>
        <taxon>Candidatus Formimonas</taxon>
    </lineage>
</organism>
<dbReference type="KEGG" id="fwa:DCMF_17460"/>
<dbReference type="EMBL" id="CP017634">
    <property type="protein sequence ID" value="ATW26310.1"/>
    <property type="molecule type" value="Genomic_DNA"/>
</dbReference>
<feature type="domain" description="4Fe-4S ferredoxin-type" evidence="13">
    <location>
        <begin position="374"/>
        <end position="403"/>
    </location>
</feature>
<keyword evidence="2" id="KW-0479">Metal-binding</keyword>
<dbReference type="InterPro" id="IPR017900">
    <property type="entry name" value="4Fe4S_Fe_S_CS"/>
</dbReference>
<accession>A0A3G1KV79</accession>
<reference evidence="14 15" key="1">
    <citation type="submission" date="2016-10" db="EMBL/GenBank/DDBJ databases">
        <title>Complete Genome Sequence of Peptococcaceae strain DCMF.</title>
        <authorList>
            <person name="Edwards R.J."/>
            <person name="Holland S.I."/>
            <person name="Deshpande N.P."/>
            <person name="Wong Y.K."/>
            <person name="Ertan H."/>
            <person name="Manefield M."/>
            <person name="Russell T.L."/>
            <person name="Lee M.J."/>
        </authorList>
    </citation>
    <scope>NUCLEOTIDE SEQUENCE [LARGE SCALE GENOMIC DNA]</scope>
    <source>
        <strain evidence="14 15">DCMF</strain>
    </source>
</reference>
<evidence type="ECO:0000256" key="5">
    <source>
        <dbReference type="ARBA" id="ARBA00023014"/>
    </source>
</evidence>
<evidence type="ECO:0000313" key="14">
    <source>
        <dbReference type="EMBL" id="ATW26310.1"/>
    </source>
</evidence>
<dbReference type="GO" id="GO:0005737">
    <property type="term" value="C:cytoplasm"/>
    <property type="evidence" value="ECO:0007669"/>
    <property type="project" value="InterPro"/>
</dbReference>
<sequence length="417" mass="45720">MVDLSVKLANLELKNPLVAGSGPLTHSSSTLKRAIESGLGAIVTKTCTHTPYFRTYPRMEEYLVDFPTKKDNVWYKPDFWALYHRDHLQHQEPEKWVATIAEAMKLAKANDCKVIGSIEAGGDLAAWVQLAEMHEQAGVDALELNFCCPHPMVVSKSYEKGNPVGAWTGKDPVLGTQIVQAIKAKVNLPVFPKLTPEAEDPAAIASALKEAGAAGVTCLSRNLSLRIDIENAQTLGYSYCSTSGPGTKEFSLRWVAKIASEVGVPVMAANGPSKWQDFIEFMMGGAHAVQTCSALMIYGYKYVKELLRDMEKFMARKGYQKASDVVGLVLPIPPSSEIPQKIPARFGLIDPEKCIGCGRCPHVCFYDALTVQDKKGHIDPDHCVGCGLCQYVCPFEAIGYQNRASEDEYIAALRRSE</sequence>
<evidence type="ECO:0000256" key="6">
    <source>
        <dbReference type="ARBA" id="ARBA00030119"/>
    </source>
</evidence>
<feature type="domain" description="4Fe-4S ferredoxin-type" evidence="13">
    <location>
        <begin position="345"/>
        <end position="373"/>
    </location>
</feature>
<dbReference type="Gene3D" id="3.30.70.20">
    <property type="match status" value="2"/>
</dbReference>
<evidence type="ECO:0000256" key="10">
    <source>
        <dbReference type="ARBA" id="ARBA00049578"/>
    </source>
</evidence>
<evidence type="ECO:0000259" key="13">
    <source>
        <dbReference type="PROSITE" id="PS51379"/>
    </source>
</evidence>
<dbReference type="GO" id="GO:0006210">
    <property type="term" value="P:thymine catabolic process"/>
    <property type="evidence" value="ECO:0007669"/>
    <property type="project" value="TreeGrafter"/>
</dbReference>
<evidence type="ECO:0000256" key="8">
    <source>
        <dbReference type="ARBA" id="ARBA00047685"/>
    </source>
</evidence>
<dbReference type="GO" id="GO:0006212">
    <property type="term" value="P:uracil catabolic process"/>
    <property type="evidence" value="ECO:0007669"/>
    <property type="project" value="TreeGrafter"/>
</dbReference>
<dbReference type="GO" id="GO:0046872">
    <property type="term" value="F:metal ion binding"/>
    <property type="evidence" value="ECO:0007669"/>
    <property type="project" value="UniProtKB-KW"/>
</dbReference>
<dbReference type="GO" id="GO:0002058">
    <property type="term" value="F:uracil binding"/>
    <property type="evidence" value="ECO:0007669"/>
    <property type="project" value="TreeGrafter"/>
</dbReference>
<comment type="subunit">
    <text evidence="11">Heterotetramer of 2 PreA and 2 PreT subunits.</text>
</comment>
<evidence type="ECO:0000256" key="9">
    <source>
        <dbReference type="ARBA" id="ARBA00048792"/>
    </source>
</evidence>
<evidence type="ECO:0000313" key="15">
    <source>
        <dbReference type="Proteomes" id="UP000323521"/>
    </source>
</evidence>
<evidence type="ECO:0000256" key="12">
    <source>
        <dbReference type="ARBA" id="ARBA00049728"/>
    </source>
</evidence>
<keyword evidence="3" id="KW-0560">Oxidoreductase</keyword>
<name>A0A3G1KV79_FORW1</name>
<dbReference type="InterPro" id="IPR017896">
    <property type="entry name" value="4Fe4S_Fe-S-bd"/>
</dbReference>
<comment type="function">
    <text evidence="10">Involved in pyrimidine base degradation. Catalyzes physiologically the reduction of uracil to 5,6-dihydrouracil (DHU) by using NADH as a specific cosubstrate. It also catalyzes the reverse reaction and the reduction of thymine to 5,6-dihydrothymine (DHT).</text>
</comment>
<evidence type="ECO:0000256" key="2">
    <source>
        <dbReference type="ARBA" id="ARBA00022723"/>
    </source>
</evidence>
<comment type="catalytic activity">
    <reaction evidence="8">
        <text>5,6-dihydrothymine + NAD(+) = thymine + NADH + H(+)</text>
        <dbReference type="Rhea" id="RHEA:28791"/>
        <dbReference type="ChEBI" id="CHEBI:15378"/>
        <dbReference type="ChEBI" id="CHEBI:17821"/>
        <dbReference type="ChEBI" id="CHEBI:27468"/>
        <dbReference type="ChEBI" id="CHEBI:57540"/>
        <dbReference type="ChEBI" id="CHEBI:57945"/>
        <dbReference type="EC" id="1.3.1.1"/>
    </reaction>
</comment>
<dbReference type="SUPFAM" id="SSF54862">
    <property type="entry name" value="4Fe-4S ferredoxins"/>
    <property type="match status" value="1"/>
</dbReference>
<dbReference type="Gene3D" id="3.20.20.70">
    <property type="entry name" value="Aldolase class I"/>
    <property type="match status" value="1"/>
</dbReference>
<evidence type="ECO:0000256" key="11">
    <source>
        <dbReference type="ARBA" id="ARBA00049714"/>
    </source>
</evidence>
<dbReference type="GO" id="GO:0051536">
    <property type="term" value="F:iron-sulfur cluster binding"/>
    <property type="evidence" value="ECO:0007669"/>
    <property type="project" value="UniProtKB-KW"/>
</dbReference>
<dbReference type="Pfam" id="PF01180">
    <property type="entry name" value="DHO_dh"/>
    <property type="match status" value="1"/>
</dbReference>
<keyword evidence="5" id="KW-0411">Iron-sulfur</keyword>
<protein>
    <recommendedName>
        <fullName evidence="12">dihydrouracil dehydrogenase (NAD(+))</fullName>
        <ecNumber evidence="12">1.3.1.1</ecNumber>
    </recommendedName>
    <alternativeName>
        <fullName evidence="7">Dihydrothymine dehydrogenase</fullName>
    </alternativeName>
    <alternativeName>
        <fullName evidence="6">Dihydrouracil dehydrogenase</fullName>
    </alternativeName>
</protein>
<gene>
    <name evidence="14" type="ORF">DCMF_17460</name>
</gene>
<comment type="catalytic activity">
    <reaction evidence="9">
        <text>5,6-dihydrouracil + NAD(+) = uracil + NADH + H(+)</text>
        <dbReference type="Rhea" id="RHEA:20189"/>
        <dbReference type="ChEBI" id="CHEBI:15378"/>
        <dbReference type="ChEBI" id="CHEBI:15901"/>
        <dbReference type="ChEBI" id="CHEBI:17568"/>
        <dbReference type="ChEBI" id="CHEBI:57540"/>
        <dbReference type="ChEBI" id="CHEBI:57945"/>
        <dbReference type="EC" id="1.3.1.1"/>
    </reaction>
</comment>
<dbReference type="Proteomes" id="UP000323521">
    <property type="component" value="Chromosome"/>
</dbReference>
<dbReference type="PANTHER" id="PTHR43073">
    <property type="entry name" value="DIHYDROPYRIMIDINE DEHYDROGENASE [NADP(+)]"/>
    <property type="match status" value="1"/>
</dbReference>
<evidence type="ECO:0000256" key="1">
    <source>
        <dbReference type="ARBA" id="ARBA00010804"/>
    </source>
</evidence>
<evidence type="ECO:0000256" key="7">
    <source>
        <dbReference type="ARBA" id="ARBA00032722"/>
    </source>
</evidence>
<evidence type="ECO:0000256" key="4">
    <source>
        <dbReference type="ARBA" id="ARBA00023004"/>
    </source>
</evidence>
<evidence type="ECO:0000256" key="3">
    <source>
        <dbReference type="ARBA" id="ARBA00023002"/>
    </source>
</evidence>
<dbReference type="PANTHER" id="PTHR43073:SF2">
    <property type="entry name" value="DIHYDROPYRIMIDINE DEHYDROGENASE [NADP(+)]"/>
    <property type="match status" value="1"/>
</dbReference>
<dbReference type="GO" id="GO:0050661">
    <property type="term" value="F:NADP binding"/>
    <property type="evidence" value="ECO:0007669"/>
    <property type="project" value="TreeGrafter"/>
</dbReference>
<dbReference type="InterPro" id="IPR013785">
    <property type="entry name" value="Aldolase_TIM"/>
</dbReference>
<dbReference type="SUPFAM" id="SSF51395">
    <property type="entry name" value="FMN-linked oxidoreductases"/>
    <property type="match status" value="1"/>
</dbReference>
<comment type="similarity">
    <text evidence="1">Belongs to the dihydropyrimidine dehydrogenase family.</text>
</comment>
<dbReference type="GO" id="GO:0004159">
    <property type="term" value="F:dihydropyrimidine dehydrogenase (NAD+) activity"/>
    <property type="evidence" value="ECO:0007669"/>
    <property type="project" value="UniProtKB-EC"/>
</dbReference>
<dbReference type="EC" id="1.3.1.1" evidence="12"/>
<dbReference type="RefSeq" id="WP_214658699.1">
    <property type="nucleotide sequence ID" value="NZ_CP017634.1"/>
</dbReference>
<dbReference type="InterPro" id="IPR005720">
    <property type="entry name" value="Dihydroorotate_DH_cat"/>
</dbReference>
<dbReference type="PROSITE" id="PS00198">
    <property type="entry name" value="4FE4S_FER_1"/>
    <property type="match status" value="1"/>
</dbReference>
<dbReference type="PROSITE" id="PS51379">
    <property type="entry name" value="4FE4S_FER_2"/>
    <property type="match status" value="2"/>
</dbReference>